<keyword evidence="2" id="KW-0805">Transcription regulation</keyword>
<dbReference type="SUPFAM" id="SSF88946">
    <property type="entry name" value="Sigma2 domain of RNA polymerase sigma factors"/>
    <property type="match status" value="1"/>
</dbReference>
<evidence type="ECO:0000256" key="2">
    <source>
        <dbReference type="ARBA" id="ARBA00023015"/>
    </source>
</evidence>
<protein>
    <submittedName>
        <fullName evidence="8">RNA polymerase sigma-70 factor (Sigma-E family)</fullName>
    </submittedName>
</protein>
<feature type="domain" description="RNA polymerase sigma-70 region 2" evidence="6">
    <location>
        <begin position="13"/>
        <end position="78"/>
    </location>
</feature>
<evidence type="ECO:0000313" key="9">
    <source>
        <dbReference type="Proteomes" id="UP000319516"/>
    </source>
</evidence>
<dbReference type="EMBL" id="VFOP01000001">
    <property type="protein sequence ID" value="TQL51006.1"/>
    <property type="molecule type" value="Genomic_DNA"/>
</dbReference>
<dbReference type="GO" id="GO:0016987">
    <property type="term" value="F:sigma factor activity"/>
    <property type="evidence" value="ECO:0007669"/>
    <property type="project" value="UniProtKB-KW"/>
</dbReference>
<dbReference type="Pfam" id="PF04542">
    <property type="entry name" value="Sigma70_r2"/>
    <property type="match status" value="1"/>
</dbReference>
<organism evidence="8 9">
    <name type="scientific">Ornithinicoccus hortensis</name>
    <dbReference type="NCBI Taxonomy" id="82346"/>
    <lineage>
        <taxon>Bacteria</taxon>
        <taxon>Bacillati</taxon>
        <taxon>Actinomycetota</taxon>
        <taxon>Actinomycetes</taxon>
        <taxon>Micrococcales</taxon>
        <taxon>Intrasporangiaceae</taxon>
        <taxon>Ornithinicoccus</taxon>
    </lineage>
</organism>
<comment type="similarity">
    <text evidence="1">Belongs to the sigma-70 factor family. ECF subfamily.</text>
</comment>
<gene>
    <name evidence="8" type="ORF">FB467_2139</name>
</gene>
<keyword evidence="4" id="KW-0238">DNA-binding</keyword>
<evidence type="ECO:0000256" key="1">
    <source>
        <dbReference type="ARBA" id="ARBA00010641"/>
    </source>
</evidence>
<dbReference type="Gene3D" id="1.10.1740.10">
    <property type="match status" value="1"/>
</dbReference>
<reference evidence="8 9" key="1">
    <citation type="submission" date="2019-06" db="EMBL/GenBank/DDBJ databases">
        <title>Sequencing the genomes of 1000 actinobacteria strains.</title>
        <authorList>
            <person name="Klenk H.-P."/>
        </authorList>
    </citation>
    <scope>NUCLEOTIDE SEQUENCE [LARGE SCALE GENOMIC DNA]</scope>
    <source>
        <strain evidence="8 9">DSM 12335</strain>
    </source>
</reference>
<dbReference type="Gene3D" id="1.10.10.10">
    <property type="entry name" value="Winged helix-like DNA-binding domain superfamily/Winged helix DNA-binding domain"/>
    <property type="match status" value="1"/>
</dbReference>
<accession>A0A542YSD0</accession>
<dbReference type="InterPro" id="IPR036388">
    <property type="entry name" value="WH-like_DNA-bd_sf"/>
</dbReference>
<dbReference type="PANTHER" id="PTHR43133:SF50">
    <property type="entry name" value="ECF RNA POLYMERASE SIGMA FACTOR SIGM"/>
    <property type="match status" value="1"/>
</dbReference>
<dbReference type="SUPFAM" id="SSF88659">
    <property type="entry name" value="Sigma3 and sigma4 domains of RNA polymerase sigma factors"/>
    <property type="match status" value="1"/>
</dbReference>
<sequence>MRREQEQEFVAFVDAVSPRLLASAWLLTGDAEAAQDLVQETLARLYVRWRRVRGGNPTAYARRVLTNLHTDTWRSRRREVLVAEPVEFVGSDPDGGRHVDVVRALQSLPPREREVVVLRHYLDLSEEQTARTLGTSVGTVKSSASRGLGKLREILREGDGSHVGRA</sequence>
<dbReference type="GO" id="GO:0003677">
    <property type="term" value="F:DNA binding"/>
    <property type="evidence" value="ECO:0007669"/>
    <property type="project" value="UniProtKB-KW"/>
</dbReference>
<keyword evidence="9" id="KW-1185">Reference proteome</keyword>
<dbReference type="PANTHER" id="PTHR43133">
    <property type="entry name" value="RNA POLYMERASE ECF-TYPE SIGMA FACTO"/>
    <property type="match status" value="1"/>
</dbReference>
<evidence type="ECO:0000256" key="4">
    <source>
        <dbReference type="ARBA" id="ARBA00023125"/>
    </source>
</evidence>
<evidence type="ECO:0000259" key="7">
    <source>
        <dbReference type="Pfam" id="PF08281"/>
    </source>
</evidence>
<feature type="domain" description="RNA polymerase sigma factor 70 region 4 type 2" evidence="7">
    <location>
        <begin position="100"/>
        <end position="151"/>
    </location>
</feature>
<keyword evidence="3" id="KW-0731">Sigma factor</keyword>
<dbReference type="InterPro" id="IPR013324">
    <property type="entry name" value="RNA_pol_sigma_r3/r4-like"/>
</dbReference>
<comment type="caution">
    <text evidence="8">The sequence shown here is derived from an EMBL/GenBank/DDBJ whole genome shotgun (WGS) entry which is preliminary data.</text>
</comment>
<proteinExistence type="inferred from homology"/>
<dbReference type="InterPro" id="IPR039425">
    <property type="entry name" value="RNA_pol_sigma-70-like"/>
</dbReference>
<name>A0A542YSD0_9MICO</name>
<dbReference type="InterPro" id="IPR013249">
    <property type="entry name" value="RNA_pol_sigma70_r4_t2"/>
</dbReference>
<evidence type="ECO:0000313" key="8">
    <source>
        <dbReference type="EMBL" id="TQL51006.1"/>
    </source>
</evidence>
<evidence type="ECO:0000259" key="6">
    <source>
        <dbReference type="Pfam" id="PF04542"/>
    </source>
</evidence>
<dbReference type="AlphaFoldDB" id="A0A542YSD0"/>
<dbReference type="InterPro" id="IPR013325">
    <property type="entry name" value="RNA_pol_sigma_r2"/>
</dbReference>
<dbReference type="Pfam" id="PF08281">
    <property type="entry name" value="Sigma70_r4_2"/>
    <property type="match status" value="1"/>
</dbReference>
<evidence type="ECO:0000256" key="5">
    <source>
        <dbReference type="ARBA" id="ARBA00023163"/>
    </source>
</evidence>
<dbReference type="RefSeq" id="WP_141785061.1">
    <property type="nucleotide sequence ID" value="NZ_BAAAIK010000007.1"/>
</dbReference>
<dbReference type="CDD" id="cd06171">
    <property type="entry name" value="Sigma70_r4"/>
    <property type="match status" value="1"/>
</dbReference>
<dbReference type="Proteomes" id="UP000319516">
    <property type="component" value="Unassembled WGS sequence"/>
</dbReference>
<keyword evidence="5" id="KW-0804">Transcription</keyword>
<dbReference type="NCBIfam" id="TIGR02983">
    <property type="entry name" value="SigE-fam_strep"/>
    <property type="match status" value="1"/>
</dbReference>
<dbReference type="GO" id="GO:0006352">
    <property type="term" value="P:DNA-templated transcription initiation"/>
    <property type="evidence" value="ECO:0007669"/>
    <property type="project" value="InterPro"/>
</dbReference>
<evidence type="ECO:0000256" key="3">
    <source>
        <dbReference type="ARBA" id="ARBA00023082"/>
    </source>
</evidence>
<dbReference type="OrthoDB" id="3692620at2"/>
<dbReference type="InterPro" id="IPR014325">
    <property type="entry name" value="RNA_pol_sigma-E_actinobac"/>
</dbReference>
<dbReference type="InterPro" id="IPR007627">
    <property type="entry name" value="RNA_pol_sigma70_r2"/>
</dbReference>